<feature type="non-terminal residue" evidence="2">
    <location>
        <position position="1"/>
    </location>
</feature>
<feature type="non-terminal residue" evidence="2">
    <location>
        <position position="76"/>
    </location>
</feature>
<dbReference type="Proteomes" id="UP000296049">
    <property type="component" value="Unassembled WGS sequence"/>
</dbReference>
<evidence type="ECO:0000313" key="3">
    <source>
        <dbReference type="Proteomes" id="UP000296049"/>
    </source>
</evidence>
<organism evidence="2 3">
    <name type="scientific">Anas platyrhynchos</name>
    <name type="common">Mallard</name>
    <name type="synonym">Anas boschas</name>
    <dbReference type="NCBI Taxonomy" id="8839"/>
    <lineage>
        <taxon>Eukaryota</taxon>
        <taxon>Metazoa</taxon>
        <taxon>Chordata</taxon>
        <taxon>Craniata</taxon>
        <taxon>Vertebrata</taxon>
        <taxon>Euteleostomi</taxon>
        <taxon>Archelosauria</taxon>
        <taxon>Archosauria</taxon>
        <taxon>Dinosauria</taxon>
        <taxon>Saurischia</taxon>
        <taxon>Theropoda</taxon>
        <taxon>Coelurosauria</taxon>
        <taxon>Aves</taxon>
        <taxon>Neognathae</taxon>
        <taxon>Galloanserae</taxon>
        <taxon>Anseriformes</taxon>
        <taxon>Anatidae</taxon>
        <taxon>Anatinae</taxon>
        <taxon>Anas</taxon>
    </lineage>
</organism>
<name>R0LSE8_ANAPL</name>
<evidence type="ECO:0000256" key="1">
    <source>
        <dbReference type="SAM" id="MobiDB-lite"/>
    </source>
</evidence>
<feature type="region of interest" description="Disordered" evidence="1">
    <location>
        <begin position="52"/>
        <end position="76"/>
    </location>
</feature>
<evidence type="ECO:0000313" key="2">
    <source>
        <dbReference type="EMBL" id="EOB03313.1"/>
    </source>
</evidence>
<sequence length="76" mass="8176">SQSLESSSVVCSGALHFKAGLTDVLVSKSLSTEGNRIPEKSSLWPECSQVFKERDGEVPGERNQHGSSSEDHSQNS</sequence>
<dbReference type="EMBL" id="KB742873">
    <property type="protein sequence ID" value="EOB03313.1"/>
    <property type="molecule type" value="Genomic_DNA"/>
</dbReference>
<accession>R0LSE8</accession>
<protein>
    <submittedName>
        <fullName evidence="2">Uncharacterized protein</fullName>
    </submittedName>
</protein>
<reference evidence="3" key="1">
    <citation type="journal article" date="2013" name="Nat. Genet.">
        <title>The duck genome and transcriptome provide insight into an avian influenza virus reservoir species.</title>
        <authorList>
            <person name="Huang Y."/>
            <person name="Li Y."/>
            <person name="Burt D.W."/>
            <person name="Chen H."/>
            <person name="Zhang Y."/>
            <person name="Qian W."/>
            <person name="Kim H."/>
            <person name="Gan S."/>
            <person name="Zhao Y."/>
            <person name="Li J."/>
            <person name="Yi K."/>
            <person name="Feng H."/>
            <person name="Zhu P."/>
            <person name="Li B."/>
            <person name="Liu Q."/>
            <person name="Fairley S."/>
            <person name="Magor K.E."/>
            <person name="Du Z."/>
            <person name="Hu X."/>
            <person name="Goodman L."/>
            <person name="Tafer H."/>
            <person name="Vignal A."/>
            <person name="Lee T."/>
            <person name="Kim K.W."/>
            <person name="Sheng Z."/>
            <person name="An Y."/>
            <person name="Searle S."/>
            <person name="Herrero J."/>
            <person name="Groenen M.A."/>
            <person name="Crooijmans R.P."/>
            <person name="Faraut T."/>
            <person name="Cai Q."/>
            <person name="Webster R.G."/>
            <person name="Aldridge J.R."/>
            <person name="Warren W.C."/>
            <person name="Bartschat S."/>
            <person name="Kehr S."/>
            <person name="Marz M."/>
            <person name="Stadler P.F."/>
            <person name="Smith J."/>
            <person name="Kraus R.H."/>
            <person name="Zhao Y."/>
            <person name="Ren L."/>
            <person name="Fei J."/>
            <person name="Morisson M."/>
            <person name="Kaiser P."/>
            <person name="Griffin D.K."/>
            <person name="Rao M."/>
            <person name="Pitel F."/>
            <person name="Wang J."/>
            <person name="Li N."/>
        </authorList>
    </citation>
    <scope>NUCLEOTIDE SEQUENCE [LARGE SCALE GENOMIC DNA]</scope>
</reference>
<proteinExistence type="predicted"/>
<dbReference type="AlphaFoldDB" id="R0LSE8"/>
<keyword evidence="3" id="KW-1185">Reference proteome</keyword>
<gene>
    <name evidence="2" type="ORF">Anapl_00631</name>
</gene>